<keyword evidence="2 7" id="KW-0349">Heme</keyword>
<feature type="signal peptide" evidence="8">
    <location>
        <begin position="1"/>
        <end position="21"/>
    </location>
</feature>
<dbReference type="STRING" id="1085623.GNIT_2171"/>
<dbReference type="GO" id="GO:0020037">
    <property type="term" value="F:heme binding"/>
    <property type="evidence" value="ECO:0007669"/>
    <property type="project" value="InterPro"/>
</dbReference>
<proteinExistence type="predicted"/>
<keyword evidence="5 6" id="KW-0408">Iron</keyword>
<dbReference type="PROSITE" id="PS51009">
    <property type="entry name" value="CYTCII"/>
    <property type="match status" value="1"/>
</dbReference>
<dbReference type="HOGENOM" id="CLU_106713_4_0_6"/>
<dbReference type="OrthoDB" id="5520910at2"/>
<accession>G4QHP7</accession>
<evidence type="ECO:0000256" key="2">
    <source>
        <dbReference type="ARBA" id="ARBA00022617"/>
    </source>
</evidence>
<dbReference type="GO" id="GO:0022900">
    <property type="term" value="P:electron transport chain"/>
    <property type="evidence" value="ECO:0007669"/>
    <property type="project" value="InterPro"/>
</dbReference>
<keyword evidence="3 6" id="KW-0479">Metal-binding</keyword>
<dbReference type="GO" id="GO:0005506">
    <property type="term" value="F:iron ion binding"/>
    <property type="evidence" value="ECO:0007669"/>
    <property type="project" value="InterPro"/>
</dbReference>
<dbReference type="InterPro" id="IPR002321">
    <property type="entry name" value="Cyt_c_II"/>
</dbReference>
<keyword evidence="8" id="KW-0732">Signal</keyword>
<dbReference type="eggNOG" id="COG3909">
    <property type="taxonomic scope" value="Bacteria"/>
</dbReference>
<feature type="binding site" description="covalent" evidence="7">
    <location>
        <position position="145"/>
    </location>
    <ligand>
        <name>heme c</name>
        <dbReference type="ChEBI" id="CHEBI:61717"/>
    </ligand>
</feature>
<dbReference type="InterPro" id="IPR012127">
    <property type="entry name" value="Cyt_c_prime"/>
</dbReference>
<evidence type="ECO:0000256" key="4">
    <source>
        <dbReference type="ARBA" id="ARBA00022982"/>
    </source>
</evidence>
<dbReference type="SUPFAM" id="SSF47175">
    <property type="entry name" value="Cytochromes"/>
    <property type="match status" value="1"/>
</dbReference>
<comment type="PTM">
    <text evidence="7">Binds 1 heme group per subunit.</text>
</comment>
<protein>
    <submittedName>
        <fullName evidence="9">Cytochrome c, class II</fullName>
    </submittedName>
</protein>
<dbReference type="PIRSF" id="PIRSF000027">
    <property type="entry name" value="Cytc_c_prime"/>
    <property type="match status" value="1"/>
</dbReference>
<name>G4QHP7_GLANF</name>
<feature type="binding site" description="covalent" evidence="7">
    <location>
        <position position="148"/>
    </location>
    <ligand>
        <name>heme c</name>
        <dbReference type="ChEBI" id="CHEBI:61717"/>
    </ligand>
</feature>
<evidence type="ECO:0000256" key="7">
    <source>
        <dbReference type="PIRSR" id="PIRSR000027-2"/>
    </source>
</evidence>
<dbReference type="InterPro" id="IPR015984">
    <property type="entry name" value="Cyt_c_prime_subgr"/>
</dbReference>
<evidence type="ECO:0000313" key="9">
    <source>
        <dbReference type="EMBL" id="AEP30274.1"/>
    </source>
</evidence>
<dbReference type="EMBL" id="CP003060">
    <property type="protein sequence ID" value="AEP30274.1"/>
    <property type="molecule type" value="Genomic_DNA"/>
</dbReference>
<keyword evidence="4" id="KW-0249">Electron transport</keyword>
<dbReference type="InterPro" id="IPR010980">
    <property type="entry name" value="Cyt_c/b562"/>
</dbReference>
<dbReference type="AlphaFoldDB" id="G4QHP7"/>
<keyword evidence="10" id="KW-1185">Reference proteome</keyword>
<evidence type="ECO:0000256" key="3">
    <source>
        <dbReference type="ARBA" id="ARBA00022723"/>
    </source>
</evidence>
<reference evidence="9 10" key="1">
    <citation type="journal article" date="2011" name="J. Bacteriol.">
        <title>Complete genome sequence of seawater bacterium Glaciecola nitratireducens FR1064T.</title>
        <authorList>
            <person name="Bian F."/>
            <person name="Qin Q.L."/>
            <person name="Xie B.B."/>
            <person name="Shu Y.L."/>
            <person name="Zhang X.Y."/>
            <person name="Yu Y."/>
            <person name="Chen B."/>
            <person name="Chen X.L."/>
            <person name="Zhou B.C."/>
            <person name="Zhang Y.Z."/>
        </authorList>
    </citation>
    <scope>NUCLEOTIDE SEQUENCE [LARGE SCALE GENOMIC DNA]</scope>
    <source>
        <strain evidence="10">JCM 12485 / KCTC 12276 / FR1064</strain>
    </source>
</reference>
<evidence type="ECO:0000256" key="1">
    <source>
        <dbReference type="ARBA" id="ARBA00022448"/>
    </source>
</evidence>
<dbReference type="Pfam" id="PF01322">
    <property type="entry name" value="Cytochrom_C_2"/>
    <property type="match status" value="1"/>
</dbReference>
<organism evidence="9 10">
    <name type="scientific">Glaciecola nitratireducens (strain JCM 12485 / KCTC 12276 / FR1064)</name>
    <dbReference type="NCBI Taxonomy" id="1085623"/>
    <lineage>
        <taxon>Bacteria</taxon>
        <taxon>Pseudomonadati</taxon>
        <taxon>Pseudomonadota</taxon>
        <taxon>Gammaproteobacteria</taxon>
        <taxon>Alteromonadales</taxon>
        <taxon>Alteromonadaceae</taxon>
        <taxon>Brumicola</taxon>
    </lineage>
</organism>
<evidence type="ECO:0000256" key="6">
    <source>
        <dbReference type="PIRSR" id="PIRSR000027-1"/>
    </source>
</evidence>
<evidence type="ECO:0000256" key="5">
    <source>
        <dbReference type="ARBA" id="ARBA00023004"/>
    </source>
</evidence>
<dbReference type="Proteomes" id="UP000009282">
    <property type="component" value="Chromosome"/>
</dbReference>
<dbReference type="GO" id="GO:0042597">
    <property type="term" value="C:periplasmic space"/>
    <property type="evidence" value="ECO:0007669"/>
    <property type="project" value="InterPro"/>
</dbReference>
<dbReference type="GO" id="GO:0009055">
    <property type="term" value="F:electron transfer activity"/>
    <property type="evidence" value="ECO:0007669"/>
    <property type="project" value="InterPro"/>
</dbReference>
<evidence type="ECO:0000313" key="10">
    <source>
        <dbReference type="Proteomes" id="UP000009282"/>
    </source>
</evidence>
<dbReference type="Gene3D" id="1.20.120.10">
    <property type="entry name" value="Cytochrome c/b562"/>
    <property type="match status" value="1"/>
</dbReference>
<keyword evidence="1" id="KW-0813">Transport</keyword>
<dbReference type="RefSeq" id="WP_014109147.1">
    <property type="nucleotide sequence ID" value="NC_016041.1"/>
</dbReference>
<gene>
    <name evidence="9" type="ordered locus">GNIT_2171</name>
</gene>
<feature type="chain" id="PRO_5003467845" evidence="8">
    <location>
        <begin position="22"/>
        <end position="155"/>
    </location>
</feature>
<sequence>MKKMLISLALAATLTTPFVTAKEASSEKQANTAVQFRQAVLQLVRSNMGPLGAMAKGQIDYDAEVMRVNAMRIEQLALMMGDYFELDTRKFSVKTEAADVIWEEMGDFESKRQDMVDAAANLQKVALAKDESNYRSAIGTLGSTCKACHDKFKTE</sequence>
<evidence type="ECO:0000256" key="8">
    <source>
        <dbReference type="SAM" id="SignalP"/>
    </source>
</evidence>
<feature type="binding site" description="axial binding residue" evidence="6">
    <location>
        <position position="149"/>
    </location>
    <ligand>
        <name>heme c</name>
        <dbReference type="ChEBI" id="CHEBI:61717"/>
    </ligand>
    <ligandPart>
        <name>Fe</name>
        <dbReference type="ChEBI" id="CHEBI:18248"/>
    </ligandPart>
</feature>
<dbReference type="PRINTS" id="PR00608">
    <property type="entry name" value="CYTCHROMECII"/>
</dbReference>
<dbReference type="KEGG" id="gni:GNIT_2171"/>